<sequence length="74" mass="8229">MCSLSEGSLRDSHLRDFPQKQQPCNSSTPLHPSCAWKGGDPSSPGVIIYRLTLLPDVPLHICRDSIPHLLKSFF</sequence>
<organism evidence="2 3">
    <name type="scientific">Caerostris extrusa</name>
    <name type="common">Bark spider</name>
    <name type="synonym">Caerostris bankana</name>
    <dbReference type="NCBI Taxonomy" id="172846"/>
    <lineage>
        <taxon>Eukaryota</taxon>
        <taxon>Metazoa</taxon>
        <taxon>Ecdysozoa</taxon>
        <taxon>Arthropoda</taxon>
        <taxon>Chelicerata</taxon>
        <taxon>Arachnida</taxon>
        <taxon>Araneae</taxon>
        <taxon>Araneomorphae</taxon>
        <taxon>Entelegynae</taxon>
        <taxon>Araneoidea</taxon>
        <taxon>Araneidae</taxon>
        <taxon>Caerostris</taxon>
    </lineage>
</organism>
<evidence type="ECO:0000313" key="3">
    <source>
        <dbReference type="Proteomes" id="UP001054945"/>
    </source>
</evidence>
<protein>
    <submittedName>
        <fullName evidence="2">Uncharacterized protein</fullName>
    </submittedName>
</protein>
<proteinExistence type="predicted"/>
<feature type="compositionally biased region" description="Polar residues" evidence="1">
    <location>
        <begin position="19"/>
        <end position="30"/>
    </location>
</feature>
<feature type="compositionally biased region" description="Basic and acidic residues" evidence="1">
    <location>
        <begin position="8"/>
        <end position="18"/>
    </location>
</feature>
<evidence type="ECO:0000313" key="2">
    <source>
        <dbReference type="EMBL" id="GIY05369.1"/>
    </source>
</evidence>
<accession>A0AAV4Q9Q7</accession>
<reference evidence="2 3" key="1">
    <citation type="submission" date="2021-06" db="EMBL/GenBank/DDBJ databases">
        <title>Caerostris extrusa draft genome.</title>
        <authorList>
            <person name="Kono N."/>
            <person name="Arakawa K."/>
        </authorList>
    </citation>
    <scope>NUCLEOTIDE SEQUENCE [LARGE SCALE GENOMIC DNA]</scope>
</reference>
<dbReference type="AlphaFoldDB" id="A0AAV4Q9Q7"/>
<name>A0AAV4Q9Q7_CAEEX</name>
<evidence type="ECO:0000256" key="1">
    <source>
        <dbReference type="SAM" id="MobiDB-lite"/>
    </source>
</evidence>
<keyword evidence="3" id="KW-1185">Reference proteome</keyword>
<dbReference type="EMBL" id="BPLR01005834">
    <property type="protein sequence ID" value="GIY05369.1"/>
    <property type="molecule type" value="Genomic_DNA"/>
</dbReference>
<feature type="region of interest" description="Disordered" evidence="1">
    <location>
        <begin position="1"/>
        <end position="32"/>
    </location>
</feature>
<gene>
    <name evidence="2" type="ORF">CEXT_140031</name>
</gene>
<comment type="caution">
    <text evidence="2">The sequence shown here is derived from an EMBL/GenBank/DDBJ whole genome shotgun (WGS) entry which is preliminary data.</text>
</comment>
<dbReference type="Proteomes" id="UP001054945">
    <property type="component" value="Unassembled WGS sequence"/>
</dbReference>